<keyword evidence="8" id="KW-0238">DNA-binding</keyword>
<dbReference type="KEGG" id="sbh:SBI_04335"/>
<evidence type="ECO:0000259" key="9">
    <source>
        <dbReference type="PROSITE" id="PS50937"/>
    </source>
</evidence>
<dbReference type="RefSeq" id="WP_014176926.1">
    <property type="nucleotide sequence ID" value="NC_016582.1"/>
</dbReference>
<dbReference type="GO" id="GO:0005737">
    <property type="term" value="C:cytoplasm"/>
    <property type="evidence" value="ECO:0007669"/>
    <property type="project" value="UniProtKB-SubCell"/>
</dbReference>
<protein>
    <submittedName>
        <fullName evidence="10">Putative transcriptional regulator, MerR family protein</fullName>
    </submittedName>
</protein>
<sequence>MNDTDDTHDTHDTDDMVGNDATEGLLSIGAFARRVGLAPSALRFYDDCAVLRPAHVDTATGYRYYAETQAPRAALLRRLREAELPLVDAAAVLDGPYEDAREVLRGHLGRTRESAAAARAALEEILRALPGGTRRAEVSVGGAELAGAVRQVGSAVAAGAAREEFPVLGRVLVEIDGEEIRLVATDRYRLAVRALRPLSITGEPCELLLDIDELTETAAWARRLPEVAVEVEGRQARVRGGGECRELAGSDEVFPAYRMVLDDLGAARHRVIADRGGLRRAVADRLDAGHRAITLTTTGDDLLISTEKPTEIPEEAEDAERPGATALRAIRTGPPLRIAFDPGVLLPALDASVGPDVLLEIASEARPVVVRSADQGSFTTLVMPVRNAAATS</sequence>
<dbReference type="SUPFAM" id="SSF55979">
    <property type="entry name" value="DNA clamp"/>
    <property type="match status" value="2"/>
</dbReference>
<dbReference type="GO" id="GO:0006355">
    <property type="term" value="P:regulation of DNA-templated transcription"/>
    <property type="evidence" value="ECO:0007669"/>
    <property type="project" value="InterPro"/>
</dbReference>
<dbReference type="PROSITE" id="PS50937">
    <property type="entry name" value="HTH_MERR_2"/>
    <property type="match status" value="1"/>
</dbReference>
<dbReference type="SMART" id="SM00422">
    <property type="entry name" value="HTH_MERR"/>
    <property type="match status" value="1"/>
</dbReference>
<keyword evidence="6" id="KW-0235">DNA replication</keyword>
<dbReference type="SUPFAM" id="SSF46955">
    <property type="entry name" value="Putative DNA-binding domain"/>
    <property type="match status" value="1"/>
</dbReference>
<dbReference type="GO" id="GO:0003677">
    <property type="term" value="F:DNA binding"/>
    <property type="evidence" value="ECO:0007669"/>
    <property type="project" value="UniProtKB-KW"/>
</dbReference>
<organism evidence="10 11">
    <name type="scientific">Streptomyces bingchenggensis (strain BCW-1)</name>
    <dbReference type="NCBI Taxonomy" id="749414"/>
    <lineage>
        <taxon>Bacteria</taxon>
        <taxon>Bacillati</taxon>
        <taxon>Actinomycetota</taxon>
        <taxon>Actinomycetes</taxon>
        <taxon>Kitasatosporales</taxon>
        <taxon>Streptomycetaceae</taxon>
        <taxon>Streptomyces</taxon>
    </lineage>
</organism>
<evidence type="ECO:0000256" key="7">
    <source>
        <dbReference type="ARBA" id="ARBA00022932"/>
    </source>
</evidence>
<dbReference type="InterPro" id="IPR009061">
    <property type="entry name" value="DNA-bd_dom_put_sf"/>
</dbReference>
<evidence type="ECO:0000256" key="4">
    <source>
        <dbReference type="ARBA" id="ARBA00022679"/>
    </source>
</evidence>
<dbReference type="EMBL" id="CP002047">
    <property type="protein sequence ID" value="ADI07455.1"/>
    <property type="molecule type" value="Genomic_DNA"/>
</dbReference>
<dbReference type="STRING" id="749414.SBI_04335"/>
<dbReference type="GO" id="GO:0006271">
    <property type="term" value="P:DNA strand elongation involved in DNA replication"/>
    <property type="evidence" value="ECO:0007669"/>
    <property type="project" value="TreeGrafter"/>
</dbReference>
<dbReference type="eggNOG" id="COG0592">
    <property type="taxonomic scope" value="Bacteria"/>
</dbReference>
<keyword evidence="3" id="KW-0963">Cytoplasm</keyword>
<dbReference type="eggNOG" id="COG0789">
    <property type="taxonomic scope" value="Bacteria"/>
</dbReference>
<keyword evidence="4" id="KW-0808">Transferase</keyword>
<keyword evidence="5" id="KW-0548">Nucleotidyltransferase</keyword>
<dbReference type="Proteomes" id="UP000000377">
    <property type="component" value="Chromosome"/>
</dbReference>
<evidence type="ECO:0000256" key="8">
    <source>
        <dbReference type="ARBA" id="ARBA00023125"/>
    </source>
</evidence>
<accession>D7BTL6</accession>
<evidence type="ECO:0000256" key="3">
    <source>
        <dbReference type="ARBA" id="ARBA00022490"/>
    </source>
</evidence>
<keyword evidence="11" id="KW-1185">Reference proteome</keyword>
<evidence type="ECO:0000313" key="10">
    <source>
        <dbReference type="EMBL" id="ADI07455.1"/>
    </source>
</evidence>
<evidence type="ECO:0000256" key="2">
    <source>
        <dbReference type="ARBA" id="ARBA00010752"/>
    </source>
</evidence>
<dbReference type="AlphaFoldDB" id="D7BTL6"/>
<evidence type="ECO:0000256" key="5">
    <source>
        <dbReference type="ARBA" id="ARBA00022695"/>
    </source>
</evidence>
<dbReference type="GO" id="GO:0009360">
    <property type="term" value="C:DNA polymerase III complex"/>
    <property type="evidence" value="ECO:0007669"/>
    <property type="project" value="InterPro"/>
</dbReference>
<dbReference type="Gene3D" id="3.10.150.10">
    <property type="entry name" value="DNA Polymerase III, subunit A, domain 2"/>
    <property type="match status" value="2"/>
</dbReference>
<dbReference type="SMART" id="SM00480">
    <property type="entry name" value="POL3Bc"/>
    <property type="match status" value="1"/>
</dbReference>
<evidence type="ECO:0000313" key="11">
    <source>
        <dbReference type="Proteomes" id="UP000000377"/>
    </source>
</evidence>
<dbReference type="Gene3D" id="1.10.1660.10">
    <property type="match status" value="1"/>
</dbReference>
<dbReference type="PANTHER" id="PTHR30478:SF0">
    <property type="entry name" value="BETA SLIDING CLAMP"/>
    <property type="match status" value="1"/>
</dbReference>
<feature type="domain" description="HTH merR-type" evidence="9">
    <location>
        <begin position="25"/>
        <end position="95"/>
    </location>
</feature>
<dbReference type="PANTHER" id="PTHR30478">
    <property type="entry name" value="DNA POLYMERASE III SUBUNIT BETA"/>
    <property type="match status" value="1"/>
</dbReference>
<evidence type="ECO:0000256" key="6">
    <source>
        <dbReference type="ARBA" id="ARBA00022705"/>
    </source>
</evidence>
<dbReference type="CDD" id="cd00140">
    <property type="entry name" value="beta_clamp"/>
    <property type="match status" value="1"/>
</dbReference>
<dbReference type="Pfam" id="PF13411">
    <property type="entry name" value="MerR_1"/>
    <property type="match status" value="1"/>
</dbReference>
<dbReference type="HOGENOM" id="CLU_066011_0_0_11"/>
<name>D7BTL6_STRBB</name>
<dbReference type="InterPro" id="IPR046938">
    <property type="entry name" value="DNA_clamp_sf"/>
</dbReference>
<evidence type="ECO:0000256" key="1">
    <source>
        <dbReference type="ARBA" id="ARBA00004496"/>
    </source>
</evidence>
<dbReference type="PATRIC" id="fig|749414.3.peg.4479"/>
<reference evidence="10 11" key="1">
    <citation type="journal article" date="2010" name="J. Bacteriol.">
        <title>Genome sequence of the milbemycin-producing bacterium Streptomyces bingchenggensis.</title>
        <authorList>
            <person name="Wang X.J."/>
            <person name="Yan Y.J."/>
            <person name="Zhang B."/>
            <person name="An J."/>
            <person name="Wang J.J."/>
            <person name="Tian J."/>
            <person name="Jiang L."/>
            <person name="Chen Y.H."/>
            <person name="Huang S.X."/>
            <person name="Yin M."/>
            <person name="Zhang J."/>
            <person name="Gao A.L."/>
            <person name="Liu C.X."/>
            <person name="Zhu Z.X."/>
            <person name="Xiang W.S."/>
        </authorList>
    </citation>
    <scope>NUCLEOTIDE SEQUENCE [LARGE SCALE GENOMIC DNA]</scope>
    <source>
        <strain evidence="10 11">BCW-1</strain>
    </source>
</reference>
<keyword evidence="7" id="KW-0239">DNA-directed DNA polymerase</keyword>
<comment type="similarity">
    <text evidence="2">Belongs to the beta sliding clamp family.</text>
</comment>
<gene>
    <name evidence="10" type="ordered locus">SBI_04335</name>
</gene>
<dbReference type="InterPro" id="IPR000551">
    <property type="entry name" value="MerR-type_HTH_dom"/>
</dbReference>
<dbReference type="InterPro" id="IPR001001">
    <property type="entry name" value="DNA_polIII_beta"/>
</dbReference>
<dbReference type="GO" id="GO:0003887">
    <property type="term" value="F:DNA-directed DNA polymerase activity"/>
    <property type="evidence" value="ECO:0007669"/>
    <property type="project" value="UniProtKB-KW"/>
</dbReference>
<proteinExistence type="inferred from homology"/>
<comment type="subcellular location">
    <subcellularLocation>
        <location evidence="1">Cytoplasm</location>
    </subcellularLocation>
</comment>